<dbReference type="PANTHER" id="PTHR19959">
    <property type="entry name" value="KINESIN LIGHT CHAIN"/>
    <property type="match status" value="1"/>
</dbReference>
<evidence type="ECO:0000313" key="2">
    <source>
        <dbReference type="EMBL" id="KAH0538907.1"/>
    </source>
</evidence>
<dbReference type="Gene3D" id="1.25.40.10">
    <property type="entry name" value="Tetratricopeptide repeat domain"/>
    <property type="match status" value="2"/>
</dbReference>
<proteinExistence type="predicted"/>
<evidence type="ECO:0000256" key="1">
    <source>
        <dbReference type="SAM" id="MobiDB-lite"/>
    </source>
</evidence>
<comment type="caution">
    <text evidence="2">The sequence shown here is derived from an EMBL/GenBank/DDBJ whole genome shotgun (WGS) entry which is preliminary data.</text>
</comment>
<accession>A0A9P8L2M7</accession>
<dbReference type="InterPro" id="IPR011990">
    <property type="entry name" value="TPR-like_helical_dom_sf"/>
</dbReference>
<sequence length="1063" mass="116576">MFKLTSHPNDLQKVIFRGECALAAIPHDHPDRAATLGGLSAISALMYEQTRDISDLQKAISRGEEAVAAASHDHPDRAVILSNVAVLLRCMYQRSGNFNDLQHAIGRGEEAVAATPHGHPELADLLDHLADTGVMKFKQTEDLNDLHKAIGRSEESLASTPTDHPDRAIRLSILAAFILMSFKRTGDLDDLQKALSKSAEAVAVTPHDHPNRAGILSCLATAAVEKFKQTGDTGDLQTAISRCGEAVAIIQNNHPFRSAMLSNLSNCLSYQFERAGDLSDLQKAIDVANEVVATMPDGHPDREYQLNNLDVLLSHKLDNLQKAVPGSKEAETAAPEGNRDRELEGTLAGPSVPPLIAPSDLLPLEPLSRRPSLVDSRREAERQSIVDLDNEPNILCATYQVSWEVKSFMADEFPPGQLLGPVVTLTGSIKDAQAATCMDYMKWRWPETGPILLHAIERAIVSNDFTHQATSADLVIEVLENGDKGGLANESTILKARGSRLAVAEVAEGLAWLSAAFRKSPYEKLTRSEAVKRSWREEDGVSLSFDICLSELSLLGREESPCWLPLFTHSVIVAGFPPRPRNYGIGLDIPFEVMAFLSGVESLVSHEGGLILKGLSSIVFPKQRLPDGSIQWHLNVEECNDHQISAWTVEDNCPDWLKVNDPKELEASRHFLGWCKNSKVTLGTREADYGSIGFTAALEKMRTFSWTTLTLGLGGQKGVGPGASFGFAIAKTRIPRRADRAQNIDRMLLIAREEPLIVYDSSAQRAWLVPAISALLHMVHIWARRNEKFLPRGLPPFADASPDGGEAALSLINRESKFELGSEDDAPLTLKGLVKDFWLSLNESRSPRPKRSGKVIYGYELMDIVRGSDLRLKEHTIKNTAGDWPYLTGDDRVVLFCDGLGEAITPDASTSTVCSEWRSVPRRQDYLAATGLCLQYLAEGCKGGKNCERLMAALQWHQPESHRLFEDCDSHGPVECQRLQELIHRPGVLRKVVPPKDFYHTGAAIFGIAGKIIRPPPVVSLTAPSGPRIQERVESVHSSPVSPLSSISSGRCAEDRRLSILNP</sequence>
<dbReference type="AlphaFoldDB" id="A0A9P8L2M7"/>
<dbReference type="EMBL" id="JAGHQL010000092">
    <property type="protein sequence ID" value="KAH0538907.1"/>
    <property type="molecule type" value="Genomic_DNA"/>
</dbReference>
<dbReference type="OrthoDB" id="1577640at2759"/>
<protein>
    <submittedName>
        <fullName evidence="2">Uncharacterized protein</fullName>
    </submittedName>
</protein>
<name>A0A9P8L2M7_9PEZI</name>
<gene>
    <name evidence="2" type="ORF">FGG08_004498</name>
</gene>
<dbReference type="Proteomes" id="UP000698800">
    <property type="component" value="Unassembled WGS sequence"/>
</dbReference>
<organism evidence="2 3">
    <name type="scientific">Glutinoglossum americanum</name>
    <dbReference type="NCBI Taxonomy" id="1670608"/>
    <lineage>
        <taxon>Eukaryota</taxon>
        <taxon>Fungi</taxon>
        <taxon>Dikarya</taxon>
        <taxon>Ascomycota</taxon>
        <taxon>Pezizomycotina</taxon>
        <taxon>Geoglossomycetes</taxon>
        <taxon>Geoglossales</taxon>
        <taxon>Geoglossaceae</taxon>
        <taxon>Glutinoglossum</taxon>
    </lineage>
</organism>
<dbReference type="PANTHER" id="PTHR19959:SF119">
    <property type="entry name" value="FUNGAL LIPASE-LIKE DOMAIN-CONTAINING PROTEIN"/>
    <property type="match status" value="1"/>
</dbReference>
<evidence type="ECO:0000313" key="3">
    <source>
        <dbReference type="Proteomes" id="UP000698800"/>
    </source>
</evidence>
<feature type="region of interest" description="Disordered" evidence="1">
    <location>
        <begin position="322"/>
        <end position="351"/>
    </location>
</feature>
<reference evidence="2" key="1">
    <citation type="submission" date="2021-03" db="EMBL/GenBank/DDBJ databases">
        <title>Comparative genomics and phylogenomic investigation of the class Geoglossomycetes provide insights into ecological specialization and systematics.</title>
        <authorList>
            <person name="Melie T."/>
            <person name="Pirro S."/>
            <person name="Miller A.N."/>
            <person name="Quandt A."/>
        </authorList>
    </citation>
    <scope>NUCLEOTIDE SEQUENCE</scope>
    <source>
        <strain evidence="2">GBOQ0MN5Z8</strain>
    </source>
</reference>
<keyword evidence="3" id="KW-1185">Reference proteome</keyword>